<name>A0A1M4VX05_MARH1</name>
<dbReference type="OrthoDB" id="9805007at2"/>
<keyword evidence="3 7" id="KW-0699">rRNA-binding</keyword>
<evidence type="ECO:0000256" key="8">
    <source>
        <dbReference type="RuleBase" id="RU003869"/>
    </source>
</evidence>
<dbReference type="FunFam" id="3.90.930.12:FF:000002">
    <property type="entry name" value="50S ribosomal protein L6"/>
    <property type="match status" value="1"/>
</dbReference>
<comment type="similarity">
    <text evidence="1 7 8">Belongs to the universal ribosomal protein uL6 family.</text>
</comment>
<comment type="caution">
    <text evidence="11">The sequence shown here is derived from an EMBL/GenBank/DDBJ whole genome shotgun (WGS) entry which is preliminary data.</text>
</comment>
<evidence type="ECO:0000313" key="11">
    <source>
        <dbReference type="EMBL" id="SHE73489.1"/>
    </source>
</evidence>
<dbReference type="FunFam" id="3.90.930.12:FF:000001">
    <property type="entry name" value="50S ribosomal protein L6"/>
    <property type="match status" value="1"/>
</dbReference>
<dbReference type="Gene3D" id="3.90.930.12">
    <property type="entry name" value="Ribosomal protein L6, alpha-beta domain"/>
    <property type="match status" value="2"/>
</dbReference>
<gene>
    <name evidence="7" type="primary">rplF</name>
    <name evidence="11" type="ORF">SAMN02745164_01027</name>
</gene>
<dbReference type="PRINTS" id="PR00059">
    <property type="entry name" value="RIBOSOMALL6"/>
</dbReference>
<evidence type="ECO:0000313" key="12">
    <source>
        <dbReference type="Proteomes" id="UP000184334"/>
    </source>
</evidence>
<dbReference type="InterPro" id="IPR019906">
    <property type="entry name" value="Ribosomal_uL6_bac-type"/>
</dbReference>
<dbReference type="InterPro" id="IPR036789">
    <property type="entry name" value="Ribosomal_uL6-like_a/b-dom_sf"/>
</dbReference>
<dbReference type="InterPro" id="IPR020040">
    <property type="entry name" value="Ribosomal_uL6_a/b-dom"/>
</dbReference>
<proteinExistence type="inferred from homology"/>
<dbReference type="HAMAP" id="MF_01365_B">
    <property type="entry name" value="Ribosomal_uL6_B"/>
    <property type="match status" value="1"/>
</dbReference>
<dbReference type="GO" id="GO:0002181">
    <property type="term" value="P:cytoplasmic translation"/>
    <property type="evidence" value="ECO:0007669"/>
    <property type="project" value="TreeGrafter"/>
</dbReference>
<feature type="domain" description="Large ribosomal subunit protein uL6 alpha-beta" evidence="10">
    <location>
        <begin position="11"/>
        <end position="89"/>
    </location>
</feature>
<dbReference type="AlphaFoldDB" id="A0A1M4VX05"/>
<dbReference type="PANTHER" id="PTHR11655">
    <property type="entry name" value="60S/50S RIBOSOMAL PROTEIN L6/L9"/>
    <property type="match status" value="1"/>
</dbReference>
<keyword evidence="6 7" id="KW-0687">Ribonucleoprotein</keyword>
<dbReference type="RefSeq" id="WP_072864129.1">
    <property type="nucleotide sequence ID" value="NZ_FQUI01000013.1"/>
</dbReference>
<sequence>MSRISKNPIDIPNGVEVTINDNLIKVKGPKGELSQDYLPYVKFRIEDNKIYVDGNENSMKRKSDAKRINMFQGTYASLVKNMIKGVTEGFKKELEILGIGYRAAMQGSKLVLQLGYSHPIEYIPPEGITIEVPAPNKVIVKGIDKYLVGEVAARIKRFRKPNVYSGKGIKYVGEVIIRKQGKKV</sequence>
<evidence type="ECO:0000259" key="10">
    <source>
        <dbReference type="Pfam" id="PF00347"/>
    </source>
</evidence>
<evidence type="ECO:0000256" key="6">
    <source>
        <dbReference type="ARBA" id="ARBA00023274"/>
    </source>
</evidence>
<dbReference type="PANTHER" id="PTHR11655:SF14">
    <property type="entry name" value="LARGE RIBOSOMAL SUBUNIT PROTEIN UL6M"/>
    <property type="match status" value="1"/>
</dbReference>
<keyword evidence="12" id="KW-1185">Reference proteome</keyword>
<evidence type="ECO:0000256" key="1">
    <source>
        <dbReference type="ARBA" id="ARBA00009356"/>
    </source>
</evidence>
<evidence type="ECO:0000256" key="5">
    <source>
        <dbReference type="ARBA" id="ARBA00022980"/>
    </source>
</evidence>
<dbReference type="Proteomes" id="UP000184334">
    <property type="component" value="Unassembled WGS sequence"/>
</dbReference>
<dbReference type="GO" id="GO:0019843">
    <property type="term" value="F:rRNA binding"/>
    <property type="evidence" value="ECO:0007669"/>
    <property type="project" value="UniProtKB-UniRule"/>
</dbReference>
<comment type="subunit">
    <text evidence="2 7">Part of the 50S ribosomal subunit.</text>
</comment>
<dbReference type="SUPFAM" id="SSF56053">
    <property type="entry name" value="Ribosomal protein L6"/>
    <property type="match status" value="2"/>
</dbReference>
<protein>
    <recommendedName>
        <fullName evidence="7">Large ribosomal subunit protein uL6</fullName>
    </recommendedName>
</protein>
<dbReference type="InterPro" id="IPR000702">
    <property type="entry name" value="Ribosomal_uL6-like"/>
</dbReference>
<evidence type="ECO:0000256" key="9">
    <source>
        <dbReference type="RuleBase" id="RU003870"/>
    </source>
</evidence>
<dbReference type="PIRSF" id="PIRSF002162">
    <property type="entry name" value="Ribosomal_L6"/>
    <property type="match status" value="1"/>
</dbReference>
<evidence type="ECO:0000256" key="4">
    <source>
        <dbReference type="ARBA" id="ARBA00022884"/>
    </source>
</evidence>
<evidence type="ECO:0000256" key="2">
    <source>
        <dbReference type="ARBA" id="ARBA00011838"/>
    </source>
</evidence>
<keyword evidence="4 7" id="KW-0694">RNA-binding</keyword>
<dbReference type="GO" id="GO:0003735">
    <property type="term" value="F:structural constituent of ribosome"/>
    <property type="evidence" value="ECO:0007669"/>
    <property type="project" value="UniProtKB-UniRule"/>
</dbReference>
<keyword evidence="5 7" id="KW-0689">Ribosomal protein</keyword>
<accession>A0A1M4VX05</accession>
<comment type="function">
    <text evidence="7 9">This protein binds to the 23S rRNA, and is important in its secondary structure. It is located near the subunit interface in the base of the L7/L12 stalk, and near the tRNA binding site of the peptidyltransferase center.</text>
</comment>
<dbReference type="EMBL" id="FQUI01000013">
    <property type="protein sequence ID" value="SHE73489.1"/>
    <property type="molecule type" value="Genomic_DNA"/>
</dbReference>
<dbReference type="GO" id="GO:0022625">
    <property type="term" value="C:cytosolic large ribosomal subunit"/>
    <property type="evidence" value="ECO:0007669"/>
    <property type="project" value="UniProtKB-UniRule"/>
</dbReference>
<evidence type="ECO:0000256" key="3">
    <source>
        <dbReference type="ARBA" id="ARBA00022730"/>
    </source>
</evidence>
<organism evidence="11 12">
    <name type="scientific">Marinitoga hydrogenitolerans (strain DSM 16785 / JCM 12826 / AT1271)</name>
    <dbReference type="NCBI Taxonomy" id="1122195"/>
    <lineage>
        <taxon>Bacteria</taxon>
        <taxon>Thermotogati</taxon>
        <taxon>Thermotogota</taxon>
        <taxon>Thermotogae</taxon>
        <taxon>Petrotogales</taxon>
        <taxon>Petrotogaceae</taxon>
        <taxon>Marinitoga</taxon>
    </lineage>
</organism>
<dbReference type="NCBIfam" id="TIGR03654">
    <property type="entry name" value="L6_bact"/>
    <property type="match status" value="1"/>
</dbReference>
<evidence type="ECO:0000256" key="7">
    <source>
        <dbReference type="HAMAP-Rule" id="MF_01365"/>
    </source>
</evidence>
<dbReference type="Pfam" id="PF00347">
    <property type="entry name" value="Ribosomal_L6"/>
    <property type="match status" value="2"/>
</dbReference>
<reference evidence="11" key="1">
    <citation type="submission" date="2016-11" db="EMBL/GenBank/DDBJ databases">
        <authorList>
            <person name="Varghese N."/>
            <person name="Submissions S."/>
        </authorList>
    </citation>
    <scope>NUCLEOTIDE SEQUENCE [LARGE SCALE GENOMIC DNA]</scope>
    <source>
        <strain evidence="11">DSM 16785</strain>
    </source>
</reference>
<feature type="domain" description="Large ribosomal subunit protein uL6 alpha-beta" evidence="10">
    <location>
        <begin position="98"/>
        <end position="171"/>
    </location>
</feature>
<dbReference type="STRING" id="1122195.SAMN02745164_01027"/>